<proteinExistence type="predicted"/>
<sequence>MDKEIIIDKLKHKNEILPNEFDGTYRSVHETMEFYAKVRKISLIDHNDLELMYLLSLGLWKGDKKELKHYIQKSHLLHNDKLLLEKKLEKIWSKGSRMLFNHVIEKQEMEFLTTPVSFKDSPVAKNPESIQFFFKMCINISGLENDGKLLDTAQQMLNSQIRESGLPVFAVSRILHCLKPFTFPILCEKVTESIVFKALDIGLNDLEDISQYITNCRKILDFRNSIFKFQNMRVFDIMSWEMIYDKDKTDEDDAQGKVRHRKKSKAALNQILYGPPGTGKTYNVVKYAVELIEGEKITEGETYAAIKERYDKYASSGQIKFTTFHQSFSYEEFVEGIRPVVVDKYGNDTNIAHADTTVVYRPYNGVFKTLCEKASKSQHMNFVAIIDEINRGNISRIFGELITLIEESKRGTAVILPYSQAEFYVPQNLYILGTMNTADRSIAMLDTALRRRFDFIEMMPEPSLLGDCEGVDLRELLTALNERIEYYYDREHAIGHAYFMNSKGCIKTLDELRDVFSTKIIPLLQEYFFDDYERIRLILNDENTFIECIAPKYIKHFDSGQKLYRLGDPDNWKKEHFINIYSDIS</sequence>
<dbReference type="Pfam" id="PF07728">
    <property type="entry name" value="AAA_5"/>
    <property type="match status" value="1"/>
</dbReference>
<dbReference type="RefSeq" id="WP_074715625.1">
    <property type="nucleotide sequence ID" value="NZ_FNWV01000003.1"/>
</dbReference>
<dbReference type="PANTHER" id="PTHR37291">
    <property type="entry name" value="5-METHYLCYTOSINE-SPECIFIC RESTRICTION ENZYME B"/>
    <property type="match status" value="1"/>
</dbReference>
<dbReference type="Gene3D" id="3.40.50.300">
    <property type="entry name" value="P-loop containing nucleotide triphosphate hydrolases"/>
    <property type="match status" value="1"/>
</dbReference>
<feature type="domain" description="ATPase dynein-related AAA" evidence="1">
    <location>
        <begin position="271"/>
        <end position="453"/>
    </location>
</feature>
<reference evidence="2 3" key="1">
    <citation type="submission" date="2016-10" db="EMBL/GenBank/DDBJ databases">
        <authorList>
            <person name="de Groot N.N."/>
        </authorList>
    </citation>
    <scope>NUCLEOTIDE SEQUENCE [LARGE SCALE GENOMIC DNA]</scope>
    <source>
        <strain evidence="2 3">YAD2003</strain>
    </source>
</reference>
<accession>A0A1H6IVJ9</accession>
<dbReference type="GO" id="GO:0005524">
    <property type="term" value="F:ATP binding"/>
    <property type="evidence" value="ECO:0007669"/>
    <property type="project" value="InterPro"/>
</dbReference>
<organism evidence="2 3">
    <name type="scientific">Ruminococcus flavefaciens</name>
    <dbReference type="NCBI Taxonomy" id="1265"/>
    <lineage>
        <taxon>Bacteria</taxon>
        <taxon>Bacillati</taxon>
        <taxon>Bacillota</taxon>
        <taxon>Clostridia</taxon>
        <taxon>Eubacteriales</taxon>
        <taxon>Oscillospiraceae</taxon>
        <taxon>Ruminococcus</taxon>
    </lineage>
</organism>
<dbReference type="InterPro" id="IPR027417">
    <property type="entry name" value="P-loop_NTPase"/>
</dbReference>
<dbReference type="InterPro" id="IPR052934">
    <property type="entry name" value="Methyl-DNA_Rec/Restrict_Enz"/>
</dbReference>
<gene>
    <name evidence="2" type="ORF">SAMN02910265_01313</name>
</gene>
<dbReference type="SUPFAM" id="SSF52540">
    <property type="entry name" value="P-loop containing nucleoside triphosphate hydrolases"/>
    <property type="match status" value="1"/>
</dbReference>
<dbReference type="PANTHER" id="PTHR37291:SF1">
    <property type="entry name" value="TYPE IV METHYL-DIRECTED RESTRICTION ENZYME ECOKMCRB SUBUNIT"/>
    <property type="match status" value="1"/>
</dbReference>
<dbReference type="AlphaFoldDB" id="A0A1H6IVJ9"/>
<evidence type="ECO:0000313" key="2">
    <source>
        <dbReference type="EMBL" id="SEH53079.1"/>
    </source>
</evidence>
<dbReference type="InterPro" id="IPR011704">
    <property type="entry name" value="ATPase_dyneun-rel_AAA"/>
</dbReference>
<evidence type="ECO:0000313" key="3">
    <source>
        <dbReference type="Proteomes" id="UP000183190"/>
    </source>
</evidence>
<dbReference type="EMBL" id="FNWV01000003">
    <property type="protein sequence ID" value="SEH53079.1"/>
    <property type="molecule type" value="Genomic_DNA"/>
</dbReference>
<dbReference type="Proteomes" id="UP000183190">
    <property type="component" value="Unassembled WGS sequence"/>
</dbReference>
<protein>
    <submittedName>
        <fullName evidence="2">AAA domain (Dynein-related subfamily)</fullName>
    </submittedName>
</protein>
<evidence type="ECO:0000259" key="1">
    <source>
        <dbReference type="Pfam" id="PF07728"/>
    </source>
</evidence>
<name>A0A1H6IVJ9_RUMFL</name>
<dbReference type="GO" id="GO:0016887">
    <property type="term" value="F:ATP hydrolysis activity"/>
    <property type="evidence" value="ECO:0007669"/>
    <property type="project" value="InterPro"/>
</dbReference>